<accession>A0A0D3DDU1</accession>
<feature type="domain" description="GRF-type" evidence="5">
    <location>
        <begin position="109"/>
        <end position="150"/>
    </location>
</feature>
<dbReference type="InterPro" id="IPR006912">
    <property type="entry name" value="Harbinger_derived_prot"/>
</dbReference>
<evidence type="ECO:0000313" key="7">
    <source>
        <dbReference type="Proteomes" id="UP000032141"/>
    </source>
</evidence>
<keyword evidence="1" id="KW-0479">Metal-binding</keyword>
<evidence type="ECO:0000259" key="5">
    <source>
        <dbReference type="PROSITE" id="PS51999"/>
    </source>
</evidence>
<reference evidence="6 7" key="1">
    <citation type="journal article" date="2014" name="Genome Biol.">
        <title>Transcriptome and methylome profiling reveals relics of genome dominance in the mesopolyploid Brassica oleracea.</title>
        <authorList>
            <person name="Parkin I.A."/>
            <person name="Koh C."/>
            <person name="Tang H."/>
            <person name="Robinson S.J."/>
            <person name="Kagale S."/>
            <person name="Clarke W.E."/>
            <person name="Town C.D."/>
            <person name="Nixon J."/>
            <person name="Krishnakumar V."/>
            <person name="Bidwell S.L."/>
            <person name="Denoeud F."/>
            <person name="Belcram H."/>
            <person name="Links M.G."/>
            <person name="Just J."/>
            <person name="Clarke C."/>
            <person name="Bender T."/>
            <person name="Huebert T."/>
            <person name="Mason A.S."/>
            <person name="Pires J.C."/>
            <person name="Barker G."/>
            <person name="Moore J."/>
            <person name="Walley P.G."/>
            <person name="Manoli S."/>
            <person name="Batley J."/>
            <person name="Edwards D."/>
            <person name="Nelson M.N."/>
            <person name="Wang X."/>
            <person name="Paterson A.H."/>
            <person name="King G."/>
            <person name="Bancroft I."/>
            <person name="Chalhoub B."/>
            <person name="Sharpe A.G."/>
        </authorList>
    </citation>
    <scope>NUCLEOTIDE SEQUENCE</scope>
    <source>
        <strain evidence="6 7">cv. TO1000</strain>
    </source>
</reference>
<dbReference type="GO" id="GO:0008270">
    <property type="term" value="F:zinc ion binding"/>
    <property type="evidence" value="ECO:0007669"/>
    <property type="project" value="UniProtKB-KW"/>
</dbReference>
<evidence type="ECO:0000256" key="2">
    <source>
        <dbReference type="ARBA" id="ARBA00022771"/>
    </source>
</evidence>
<keyword evidence="7" id="KW-1185">Reference proteome</keyword>
<evidence type="ECO:0000313" key="6">
    <source>
        <dbReference type="EnsemblPlants" id="Bo7g099420.1"/>
    </source>
</evidence>
<dbReference type="Proteomes" id="UP000032141">
    <property type="component" value="Chromosome C7"/>
</dbReference>
<sequence length="661" mass="76677">MAEYTTIWEMKKEDLAMKEKLSKLAILDTLLAKKEPLSEAEEVVKLSMGLDYSYTQPSDSEEYGGNTADSGYSETEDLIRQDQAEIDTQRAPVQYPPQPEVEFGFPQTCYCGARPLLATSQSRNDPGRLYYTCANVADGDCHVWKWWDVAVMEEMRARDTHTLQLAEKVDYLAGMSDYRTELNKIKDLQYETEPKMVRVEKLVSELVYKYKRMFLSFKFTTALPILKTYFLFFKIFMASSSHYHYHNDDDDDEFETLFEEFFEIPDIIPEPKERKKRIFIERNREDGHMKLWNDYFSETPTYPPNIFRRRFRMNKPLFLRIVHRLSTHVDYFQPSEDAVGRASLSPLQKCTAAIRQLAYGGGADTVDEYVRLGETTARKCLYQFTAGIIHLFGDEYLRRPTPEDLQRLLHIGEQRGFPGMVGSIDCMHWEWKNCPTAWKGMYSRGTGKPTIVLEAVASSDLWIWHAFFGAPGTMNDLNILDRSPVFDEIINGNAPQVNFYVNGSEYHLGYYLADGIYPKWATFIQSIRLPQGPKNCLFAKKQEAVRKDVERAFGVLQARFAVVRNPSNLWDKNKIGNIIKTCIILHNMIVEDERDSYTQHASEFQQGEDVDHTFVVKRTKSLGTILGRRAEVRDRQGHQQLKEDLIENIWVKFGHLPNYNV</sequence>
<evidence type="ECO:0000256" key="4">
    <source>
        <dbReference type="PROSITE-ProRule" id="PRU01343"/>
    </source>
</evidence>
<dbReference type="Gramene" id="Bo7g099420.1">
    <property type="protein sequence ID" value="Bo7g099420.1"/>
    <property type="gene ID" value="Bo7g099420"/>
</dbReference>
<organism evidence="6 7">
    <name type="scientific">Brassica oleracea var. oleracea</name>
    <dbReference type="NCBI Taxonomy" id="109376"/>
    <lineage>
        <taxon>Eukaryota</taxon>
        <taxon>Viridiplantae</taxon>
        <taxon>Streptophyta</taxon>
        <taxon>Embryophyta</taxon>
        <taxon>Tracheophyta</taxon>
        <taxon>Spermatophyta</taxon>
        <taxon>Magnoliopsida</taxon>
        <taxon>eudicotyledons</taxon>
        <taxon>Gunneridae</taxon>
        <taxon>Pentapetalae</taxon>
        <taxon>rosids</taxon>
        <taxon>malvids</taxon>
        <taxon>Brassicales</taxon>
        <taxon>Brassicaceae</taxon>
        <taxon>Brassiceae</taxon>
        <taxon>Brassica</taxon>
    </lineage>
</organism>
<dbReference type="eggNOG" id="ENOG502QR5Z">
    <property type="taxonomic scope" value="Eukaryota"/>
</dbReference>
<dbReference type="EnsemblPlants" id="Bo7g099420.1">
    <property type="protein sequence ID" value="Bo7g099420.1"/>
    <property type="gene ID" value="Bo7g099420"/>
</dbReference>
<dbReference type="AlphaFoldDB" id="A0A0D3DDU1"/>
<protein>
    <recommendedName>
        <fullName evidence="5">GRF-type domain-containing protein</fullName>
    </recommendedName>
</protein>
<dbReference type="PANTHER" id="PTHR47150">
    <property type="entry name" value="OS12G0169200 PROTEIN"/>
    <property type="match status" value="1"/>
</dbReference>
<evidence type="ECO:0000256" key="3">
    <source>
        <dbReference type="ARBA" id="ARBA00022833"/>
    </source>
</evidence>
<proteinExistence type="predicted"/>
<evidence type="ECO:0000256" key="1">
    <source>
        <dbReference type="ARBA" id="ARBA00022723"/>
    </source>
</evidence>
<keyword evidence="3" id="KW-0862">Zinc</keyword>
<dbReference type="InterPro" id="IPR010666">
    <property type="entry name" value="Znf_GRF"/>
</dbReference>
<name>A0A0D3DDU1_BRAOL</name>
<reference evidence="6" key="2">
    <citation type="submission" date="2015-03" db="UniProtKB">
        <authorList>
            <consortium name="EnsemblPlants"/>
        </authorList>
    </citation>
    <scope>IDENTIFICATION</scope>
</reference>
<dbReference type="HOGENOM" id="CLU_012390_8_2_1"/>
<dbReference type="PANTHER" id="PTHR47150:SF5">
    <property type="entry name" value="OS07G0546750 PROTEIN"/>
    <property type="match status" value="1"/>
</dbReference>
<keyword evidence="2 4" id="KW-0863">Zinc-finger</keyword>
<dbReference type="Pfam" id="PF04827">
    <property type="entry name" value="Plant_tran"/>
    <property type="match status" value="1"/>
</dbReference>
<dbReference type="PROSITE" id="PS51999">
    <property type="entry name" value="ZF_GRF"/>
    <property type="match status" value="1"/>
</dbReference>